<organism evidence="2">
    <name type="scientific">Cacopsylla melanoneura</name>
    <dbReference type="NCBI Taxonomy" id="428564"/>
    <lineage>
        <taxon>Eukaryota</taxon>
        <taxon>Metazoa</taxon>
        <taxon>Ecdysozoa</taxon>
        <taxon>Arthropoda</taxon>
        <taxon>Hexapoda</taxon>
        <taxon>Insecta</taxon>
        <taxon>Pterygota</taxon>
        <taxon>Neoptera</taxon>
        <taxon>Paraneoptera</taxon>
        <taxon>Hemiptera</taxon>
        <taxon>Sternorrhyncha</taxon>
        <taxon>Psylloidea</taxon>
        <taxon>Psyllidae</taxon>
        <taxon>Psyllinae</taxon>
        <taxon>Cacopsylla</taxon>
    </lineage>
</organism>
<evidence type="ECO:0000256" key="1">
    <source>
        <dbReference type="SAM" id="Phobius"/>
    </source>
</evidence>
<keyword evidence="1" id="KW-0472">Membrane</keyword>
<dbReference type="AlphaFoldDB" id="A0A8D8WA75"/>
<dbReference type="EMBL" id="HBUF01163042">
    <property type="protein sequence ID" value="CAG6650616.1"/>
    <property type="molecule type" value="Transcribed_RNA"/>
</dbReference>
<keyword evidence="1" id="KW-0812">Transmembrane</keyword>
<keyword evidence="1" id="KW-1133">Transmembrane helix</keyword>
<sequence>MSENPLYAPQATFEGLQSKMFVKSDIKSAAGYFFAPEEIISMVLIKMKGTAEAYLGGWGSSLGQDMKFSSIHLGMAIVTIVNFMFKSRTTLLHTASSLS</sequence>
<proteinExistence type="predicted"/>
<reference evidence="2" key="1">
    <citation type="submission" date="2021-05" db="EMBL/GenBank/DDBJ databases">
        <authorList>
            <person name="Alioto T."/>
            <person name="Alioto T."/>
            <person name="Gomez Garrido J."/>
        </authorList>
    </citation>
    <scope>NUCLEOTIDE SEQUENCE</scope>
</reference>
<protein>
    <submittedName>
        <fullName evidence="2">Uncharacterized protein</fullName>
    </submittedName>
</protein>
<evidence type="ECO:0000313" key="2">
    <source>
        <dbReference type="EMBL" id="CAG6650615.1"/>
    </source>
</evidence>
<feature type="transmembrane region" description="Helical" evidence="1">
    <location>
        <begin position="68"/>
        <end position="85"/>
    </location>
</feature>
<accession>A0A8D8WA75</accession>
<dbReference type="Gene3D" id="3.30.420.40">
    <property type="match status" value="1"/>
</dbReference>
<name>A0A8D8WA75_9HEMI</name>
<dbReference type="EMBL" id="HBUF01163041">
    <property type="protein sequence ID" value="CAG6650615.1"/>
    <property type="molecule type" value="Transcribed_RNA"/>
</dbReference>